<evidence type="ECO:0000256" key="6">
    <source>
        <dbReference type="ARBA" id="ARBA00023136"/>
    </source>
</evidence>
<dbReference type="CDD" id="cd17477">
    <property type="entry name" value="MFS_YcaD_like"/>
    <property type="match status" value="1"/>
</dbReference>
<feature type="transmembrane region" description="Helical" evidence="7">
    <location>
        <begin position="243"/>
        <end position="263"/>
    </location>
</feature>
<feature type="domain" description="Major facilitator superfamily (MFS) profile" evidence="8">
    <location>
        <begin position="10"/>
        <end position="385"/>
    </location>
</feature>
<dbReference type="Pfam" id="PF07690">
    <property type="entry name" value="MFS_1"/>
    <property type="match status" value="1"/>
</dbReference>
<comment type="caution">
    <text evidence="9">The sequence shown here is derived from an EMBL/GenBank/DDBJ whole genome shotgun (WGS) entry which is preliminary data.</text>
</comment>
<feature type="transmembrane region" description="Helical" evidence="7">
    <location>
        <begin position="298"/>
        <end position="318"/>
    </location>
</feature>
<dbReference type="Proteomes" id="UP001596022">
    <property type="component" value="Unassembled WGS sequence"/>
</dbReference>
<dbReference type="EMBL" id="JBHSFW010000007">
    <property type="protein sequence ID" value="MFC4619305.1"/>
    <property type="molecule type" value="Genomic_DNA"/>
</dbReference>
<feature type="transmembrane region" description="Helical" evidence="7">
    <location>
        <begin position="275"/>
        <end position="292"/>
    </location>
</feature>
<keyword evidence="4 7" id="KW-0812">Transmembrane</keyword>
<evidence type="ECO:0000313" key="9">
    <source>
        <dbReference type="EMBL" id="MFC4619305.1"/>
    </source>
</evidence>
<dbReference type="Pfam" id="PF00083">
    <property type="entry name" value="Sugar_tr"/>
    <property type="match status" value="1"/>
</dbReference>
<dbReference type="InterPro" id="IPR020846">
    <property type="entry name" value="MFS_dom"/>
</dbReference>
<evidence type="ECO:0000259" key="8">
    <source>
        <dbReference type="PROSITE" id="PS50850"/>
    </source>
</evidence>
<reference evidence="10" key="1">
    <citation type="journal article" date="2019" name="Int. J. Syst. Evol. Microbiol.">
        <title>The Global Catalogue of Microorganisms (GCM) 10K type strain sequencing project: providing services to taxonomists for standard genome sequencing and annotation.</title>
        <authorList>
            <consortium name="The Broad Institute Genomics Platform"/>
            <consortium name="The Broad Institute Genome Sequencing Center for Infectious Disease"/>
            <person name="Wu L."/>
            <person name="Ma J."/>
        </authorList>
    </citation>
    <scope>NUCLEOTIDE SEQUENCE [LARGE SCALE GENOMIC DNA]</scope>
    <source>
        <strain evidence="10">CGMCC 1.16306</strain>
    </source>
</reference>
<feature type="transmembrane region" description="Helical" evidence="7">
    <location>
        <begin position="135"/>
        <end position="155"/>
    </location>
</feature>
<evidence type="ECO:0000256" key="2">
    <source>
        <dbReference type="ARBA" id="ARBA00022448"/>
    </source>
</evidence>
<evidence type="ECO:0000256" key="5">
    <source>
        <dbReference type="ARBA" id="ARBA00022989"/>
    </source>
</evidence>
<accession>A0ABV9GQ07</accession>
<evidence type="ECO:0000256" key="7">
    <source>
        <dbReference type="SAM" id="Phobius"/>
    </source>
</evidence>
<dbReference type="PROSITE" id="PS50850">
    <property type="entry name" value="MFS"/>
    <property type="match status" value="1"/>
</dbReference>
<keyword evidence="5 7" id="KW-1133">Transmembrane helix</keyword>
<keyword evidence="3" id="KW-1003">Cell membrane</keyword>
<gene>
    <name evidence="9" type="ORF">ACFO4N_11335</name>
</gene>
<dbReference type="Gene3D" id="1.20.1250.20">
    <property type="entry name" value="MFS general substrate transporter like domains"/>
    <property type="match status" value="2"/>
</dbReference>
<dbReference type="InterPro" id="IPR005828">
    <property type="entry name" value="MFS_sugar_transport-like"/>
</dbReference>
<feature type="transmembrane region" description="Helical" evidence="7">
    <location>
        <begin position="97"/>
        <end position="114"/>
    </location>
</feature>
<dbReference type="InterPro" id="IPR036259">
    <property type="entry name" value="MFS_trans_sf"/>
</dbReference>
<dbReference type="InterPro" id="IPR047200">
    <property type="entry name" value="MFS_YcaD-like"/>
</dbReference>
<dbReference type="PANTHER" id="PTHR23521">
    <property type="entry name" value="TRANSPORTER MFS SUPERFAMILY"/>
    <property type="match status" value="1"/>
</dbReference>
<keyword evidence="10" id="KW-1185">Reference proteome</keyword>
<feature type="transmembrane region" description="Helical" evidence="7">
    <location>
        <begin position="363"/>
        <end position="382"/>
    </location>
</feature>
<protein>
    <submittedName>
        <fullName evidence="9">MFS transporter</fullName>
    </submittedName>
</protein>
<name>A0ABV9GQ07_9BACL</name>
<evidence type="ECO:0000256" key="4">
    <source>
        <dbReference type="ARBA" id="ARBA00022692"/>
    </source>
</evidence>
<organism evidence="9 10">
    <name type="scientific">Camelliibacillus cellulosilyticus</name>
    <dbReference type="NCBI Taxonomy" id="2174486"/>
    <lineage>
        <taxon>Bacteria</taxon>
        <taxon>Bacillati</taxon>
        <taxon>Bacillota</taxon>
        <taxon>Bacilli</taxon>
        <taxon>Bacillales</taxon>
        <taxon>Sporolactobacillaceae</taxon>
        <taxon>Camelliibacillus</taxon>
    </lineage>
</organism>
<comment type="subcellular location">
    <subcellularLocation>
        <location evidence="1">Cell membrane</location>
        <topology evidence="1">Multi-pass membrane protein</topology>
    </subcellularLocation>
</comment>
<keyword evidence="2" id="KW-0813">Transport</keyword>
<proteinExistence type="predicted"/>
<feature type="transmembrane region" description="Helical" evidence="7">
    <location>
        <begin position="71"/>
        <end position="91"/>
    </location>
</feature>
<feature type="transmembrane region" description="Helical" evidence="7">
    <location>
        <begin position="12"/>
        <end position="35"/>
    </location>
</feature>
<dbReference type="InterPro" id="IPR011701">
    <property type="entry name" value="MFS"/>
</dbReference>
<dbReference type="PANTHER" id="PTHR23521:SF2">
    <property type="entry name" value="TRANSPORTER MFS SUPERFAMILY"/>
    <property type="match status" value="1"/>
</dbReference>
<evidence type="ECO:0000256" key="3">
    <source>
        <dbReference type="ARBA" id="ARBA00022475"/>
    </source>
</evidence>
<feature type="transmembrane region" description="Helical" evidence="7">
    <location>
        <begin position="206"/>
        <end position="223"/>
    </location>
</feature>
<keyword evidence="6 7" id="KW-0472">Membrane</keyword>
<dbReference type="RefSeq" id="WP_376846402.1">
    <property type="nucleotide sequence ID" value="NZ_JBHSFW010000007.1"/>
</dbReference>
<feature type="transmembrane region" description="Helical" evidence="7">
    <location>
        <begin position="47"/>
        <end position="64"/>
    </location>
</feature>
<evidence type="ECO:0000313" key="10">
    <source>
        <dbReference type="Proteomes" id="UP001596022"/>
    </source>
</evidence>
<dbReference type="SUPFAM" id="SSF103473">
    <property type="entry name" value="MFS general substrate transporter"/>
    <property type="match status" value="1"/>
</dbReference>
<evidence type="ECO:0000256" key="1">
    <source>
        <dbReference type="ARBA" id="ARBA00004651"/>
    </source>
</evidence>
<feature type="transmembrane region" description="Helical" evidence="7">
    <location>
        <begin position="161"/>
        <end position="181"/>
    </location>
</feature>
<sequence length="400" mass="43583">MNSNTQSIYRLAVLVGAVFVSGASQGMLLPLLSILLEDSGTQAAMNGINASGLYIGVLLASPFIEKPMRRFGYRPVLIIGILLVFAALLLFPIWPAFWFWFILRLLVGIGDNMLHFSAQVWIMMSSPENKKGRHIAVYGLAFGLGFAVGPLLTRLVAISQYLPFIVTAFGCAVFFILTFCLKNDFPKGEVETADRHFKGVSRYKRAMILCWAGLAATFGYGFLEATLNGSFPVFALRNGYSVQQISLLLPIFVAGSLITQIPMGILGDHIGRKRLILFVTFFGTLGFIGAMFLSHSFIFLAIVFLLSGMFVGSLYSMGMTYISDLLPAELLPVGNILAGVAFSFGSMAGPLVGGMLIKFSHSGIFFAGIAGILFLIFICCLFQKKAPEVDRGTETLYNIN</sequence>
<feature type="transmembrane region" description="Helical" evidence="7">
    <location>
        <begin position="330"/>
        <end position="357"/>
    </location>
</feature>